<evidence type="ECO:0000256" key="3">
    <source>
        <dbReference type="ARBA" id="ARBA00022990"/>
    </source>
</evidence>
<dbReference type="Pfam" id="PF13289">
    <property type="entry name" value="SIR2_2"/>
    <property type="match status" value="1"/>
</dbReference>
<evidence type="ECO:0000256" key="2">
    <source>
        <dbReference type="ARBA" id="ARBA00022553"/>
    </source>
</evidence>
<comment type="similarity">
    <text evidence="1">Belongs to the FAM118 family.</text>
</comment>
<keyword evidence="2" id="KW-0597">Phosphoprotein</keyword>
<evidence type="ECO:0000313" key="7">
    <source>
        <dbReference type="Proteomes" id="UP001345013"/>
    </source>
</evidence>
<keyword evidence="7" id="KW-1185">Reference proteome</keyword>
<dbReference type="InterPro" id="IPR027417">
    <property type="entry name" value="P-loop_NTPase"/>
</dbReference>
<organism evidence="6 7">
    <name type="scientific">Lithohypha guttulata</name>
    <dbReference type="NCBI Taxonomy" id="1690604"/>
    <lineage>
        <taxon>Eukaryota</taxon>
        <taxon>Fungi</taxon>
        <taxon>Dikarya</taxon>
        <taxon>Ascomycota</taxon>
        <taxon>Pezizomycotina</taxon>
        <taxon>Eurotiomycetes</taxon>
        <taxon>Chaetothyriomycetidae</taxon>
        <taxon>Chaetothyriales</taxon>
        <taxon>Trichomeriaceae</taxon>
        <taxon>Lithohypha</taxon>
    </lineage>
</organism>
<proteinExistence type="inferred from homology"/>
<dbReference type="SUPFAM" id="SSF52540">
    <property type="entry name" value="P-loop containing nucleoside triphosphate hydrolases"/>
    <property type="match status" value="1"/>
</dbReference>
<feature type="region of interest" description="Disordered" evidence="4">
    <location>
        <begin position="20"/>
        <end position="39"/>
    </location>
</feature>
<dbReference type="InterPro" id="IPR038916">
    <property type="entry name" value="FAM118"/>
</dbReference>
<dbReference type="InterPro" id="IPR002182">
    <property type="entry name" value="NB-ARC"/>
</dbReference>
<comment type="caution">
    <text evidence="6">The sequence shown here is derived from an EMBL/GenBank/DDBJ whole genome shotgun (WGS) entry which is preliminary data.</text>
</comment>
<dbReference type="Pfam" id="PF00931">
    <property type="entry name" value="NB-ARC"/>
    <property type="match status" value="1"/>
</dbReference>
<evidence type="ECO:0000259" key="5">
    <source>
        <dbReference type="Pfam" id="PF00931"/>
    </source>
</evidence>
<evidence type="ECO:0000313" key="6">
    <source>
        <dbReference type="EMBL" id="KAK5077453.1"/>
    </source>
</evidence>
<name>A0ABR0JWC4_9EURO</name>
<gene>
    <name evidence="6" type="ORF">LTR24_009632</name>
</gene>
<dbReference type="Gene3D" id="3.40.50.300">
    <property type="entry name" value="P-loop containing nucleotide triphosphate hydrolases"/>
    <property type="match status" value="1"/>
</dbReference>
<evidence type="ECO:0000256" key="4">
    <source>
        <dbReference type="SAM" id="MobiDB-lite"/>
    </source>
</evidence>
<sequence length="456" mass="52286">MSSSALEALRREIRMLEEEASRQAAEDERRSHEQEALKESSRRKEDIFEDLKAALRQYRLVIVVGAGITMGATSDEQWKNPLPRTTWKGLITNGLDYLVQEKYLQESDIWIKTAREMLRQGELQSVLLAATATKRLLSDRGKYATWLKSVFHGLHDKLLEFRRGTRKGVFHIHGSYREPEEVVLDTTDYIAVKQSAEVQNYLQSLLDDKTILFVGCGSGLEDPNFHSLLKWAGERHKNMANSHYLMLRDEDLHAHEFLLPVRYGPSYGDMVSYLNRLLDTSSQATGSDGHNSGEQGPSSRKAVLWGLGGIGKTQVALEYAYRLKERRRISVFWVHANALTGFKESYRKIASELEITGHQDPKADEMQLVRDWLESKYETPWLMIIDNVDDKHVLFEKTDTDKSLLEYIPQTRKGSILYTSRNRDVGIDLIQDEPIEVTFMDEAEALLATFVALETW</sequence>
<accession>A0ABR0JWC4</accession>
<dbReference type="EMBL" id="JAVRRG010000222">
    <property type="protein sequence ID" value="KAK5077453.1"/>
    <property type="molecule type" value="Genomic_DNA"/>
</dbReference>
<reference evidence="6 7" key="1">
    <citation type="submission" date="2023-08" db="EMBL/GenBank/DDBJ databases">
        <title>Black Yeasts Isolated from many extreme environments.</title>
        <authorList>
            <person name="Coleine C."/>
            <person name="Stajich J.E."/>
            <person name="Selbmann L."/>
        </authorList>
    </citation>
    <scope>NUCLEOTIDE SEQUENCE [LARGE SCALE GENOMIC DNA]</scope>
    <source>
        <strain evidence="6 7">CCFEE 5885</strain>
    </source>
</reference>
<evidence type="ECO:0000256" key="1">
    <source>
        <dbReference type="ARBA" id="ARBA00006491"/>
    </source>
</evidence>
<keyword evidence="3" id="KW-0007">Acetylation</keyword>
<dbReference type="PANTHER" id="PTHR28623">
    <property type="entry name" value="PROTEIN FAM118B"/>
    <property type="match status" value="1"/>
</dbReference>
<dbReference type="PANTHER" id="PTHR28623:SF2">
    <property type="entry name" value="PROTEIN FAM118A"/>
    <property type="match status" value="1"/>
</dbReference>
<dbReference type="Proteomes" id="UP001345013">
    <property type="component" value="Unassembled WGS sequence"/>
</dbReference>
<feature type="domain" description="NB-ARC" evidence="5">
    <location>
        <begin position="304"/>
        <end position="446"/>
    </location>
</feature>
<protein>
    <recommendedName>
        <fullName evidence="5">NB-ARC domain-containing protein</fullName>
    </recommendedName>
</protein>